<dbReference type="SFLD" id="SFLDS00029">
    <property type="entry name" value="Radical_SAM"/>
    <property type="match status" value="1"/>
</dbReference>
<reference evidence="17" key="2">
    <citation type="submission" date="2022-08" db="EMBL/GenBank/DDBJ databases">
        <authorList>
            <person name="Dong C."/>
        </authorList>
    </citation>
    <scope>NUCLEOTIDE SEQUENCE</scope>
    <source>
        <strain evidence="17">59MF3M-4</strain>
    </source>
</reference>
<dbReference type="GO" id="GO:0051539">
    <property type="term" value="F:4 iron, 4 sulfur cluster binding"/>
    <property type="evidence" value="ECO:0007669"/>
    <property type="project" value="UniProtKB-KW"/>
</dbReference>
<dbReference type="InterPro" id="IPR003739">
    <property type="entry name" value="Lys_aminomutase/Glu_NH3_mut"/>
</dbReference>
<comment type="similarity">
    <text evidence="4">Belongs to the radical SAM superfamily. KamA family.</text>
</comment>
<evidence type="ECO:0000256" key="7">
    <source>
        <dbReference type="ARBA" id="ARBA00022691"/>
    </source>
</evidence>
<dbReference type="GO" id="GO:0016853">
    <property type="term" value="F:isomerase activity"/>
    <property type="evidence" value="ECO:0007669"/>
    <property type="project" value="UniProtKB-KW"/>
</dbReference>
<dbReference type="PIRSF" id="PIRSF004911">
    <property type="entry name" value="DUF160"/>
    <property type="match status" value="1"/>
</dbReference>
<dbReference type="InterPro" id="IPR013785">
    <property type="entry name" value="Aldolase_TIM"/>
</dbReference>
<keyword evidence="8 14" id="KW-0479">Metal-binding</keyword>
<evidence type="ECO:0000256" key="10">
    <source>
        <dbReference type="ARBA" id="ARBA00023004"/>
    </source>
</evidence>
<dbReference type="NCBIfam" id="TIGR00238">
    <property type="entry name" value="KamA family radical SAM protein"/>
    <property type="match status" value="1"/>
</dbReference>
<comment type="catalytic activity">
    <reaction evidence="1">
        <text>L-lysine = D-beta-lysine</text>
        <dbReference type="Rhea" id="RHEA:44148"/>
        <dbReference type="ChEBI" id="CHEBI:32551"/>
        <dbReference type="ChEBI" id="CHEBI:84138"/>
    </reaction>
</comment>
<feature type="binding site" evidence="14">
    <location>
        <position position="121"/>
    </location>
    <ligand>
        <name>[4Fe-4S] cluster</name>
        <dbReference type="ChEBI" id="CHEBI:49883"/>
        <note>4Fe-4S-S-AdoMet</note>
    </ligand>
</feature>
<dbReference type="GO" id="GO:0046872">
    <property type="term" value="F:metal ion binding"/>
    <property type="evidence" value="ECO:0007669"/>
    <property type="project" value="UniProtKB-KW"/>
</dbReference>
<comment type="caution">
    <text evidence="17">The sequence shown here is derived from an EMBL/GenBank/DDBJ whole genome shotgun (WGS) entry which is preliminary data.</text>
</comment>
<evidence type="ECO:0000256" key="1">
    <source>
        <dbReference type="ARBA" id="ARBA00001352"/>
    </source>
</evidence>
<dbReference type="Gene3D" id="3.20.20.70">
    <property type="entry name" value="Aldolase class I"/>
    <property type="match status" value="1"/>
</dbReference>
<keyword evidence="9 15" id="KW-0663">Pyridoxal phosphate</keyword>
<dbReference type="InterPro" id="IPR058240">
    <property type="entry name" value="rSAM_sf"/>
</dbReference>
<keyword evidence="11 14" id="KW-0411">Iron-sulfur</keyword>
<feature type="binding site" evidence="14">
    <location>
        <position position="128"/>
    </location>
    <ligand>
        <name>[4Fe-4S] cluster</name>
        <dbReference type="ChEBI" id="CHEBI:49883"/>
        <note>4Fe-4S-S-AdoMet</note>
    </ligand>
</feature>
<accession>A0A9X2WH47</accession>
<dbReference type="Pfam" id="PF04055">
    <property type="entry name" value="Radical_SAM"/>
    <property type="match status" value="1"/>
</dbReference>
<evidence type="ECO:0000256" key="6">
    <source>
        <dbReference type="ARBA" id="ARBA00022485"/>
    </source>
</evidence>
<evidence type="ECO:0000256" key="12">
    <source>
        <dbReference type="ARBA" id="ARBA00023235"/>
    </source>
</evidence>
<keyword evidence="18" id="KW-1185">Reference proteome</keyword>
<keyword evidence="10" id="KW-0408">Iron</keyword>
<evidence type="ECO:0000256" key="4">
    <source>
        <dbReference type="ARBA" id="ARBA00008703"/>
    </source>
</evidence>
<dbReference type="RefSeq" id="WP_260977218.1">
    <property type="nucleotide sequence ID" value="NZ_JAOANI010000028.1"/>
</dbReference>
<dbReference type="SFLD" id="SFLDG01070">
    <property type="entry name" value="PLP-dependent"/>
    <property type="match status" value="1"/>
</dbReference>
<evidence type="ECO:0000256" key="14">
    <source>
        <dbReference type="PIRSR" id="PIRSR004911-1"/>
    </source>
</evidence>
<proteinExistence type="inferred from homology"/>
<dbReference type="PANTHER" id="PTHR30538:SF1">
    <property type="entry name" value="L-LYSINE 2,3-AMINOMUTASE"/>
    <property type="match status" value="1"/>
</dbReference>
<dbReference type="EMBL" id="JAOANI010000028">
    <property type="protein sequence ID" value="MCT7360381.1"/>
    <property type="molecule type" value="Genomic_DNA"/>
</dbReference>
<comment type="cofactor">
    <cofactor evidence="3">
        <name>[4Fe-4S] cluster</name>
        <dbReference type="ChEBI" id="CHEBI:49883"/>
    </cofactor>
</comment>
<evidence type="ECO:0000256" key="9">
    <source>
        <dbReference type="ARBA" id="ARBA00022898"/>
    </source>
</evidence>
<evidence type="ECO:0000256" key="8">
    <source>
        <dbReference type="ARBA" id="ARBA00022723"/>
    </source>
</evidence>
<evidence type="ECO:0000259" key="16">
    <source>
        <dbReference type="PROSITE" id="PS51918"/>
    </source>
</evidence>
<dbReference type="SFLD" id="SFLDF00314">
    <property type="entry name" value="L-lysine_2_3-aminomutase_(yjeK"/>
    <property type="match status" value="1"/>
</dbReference>
<reference evidence="17" key="1">
    <citation type="journal article" date="2022" name="Front. Microbiol.">
        <title>Genome-based taxonomic rearrangement of Oceanobacter-related bacteria including the description of Thalassolituus hydrocarbonoclasticus sp. nov. and Thalassolituus pacificus sp. nov. and emended description of the genus Thalassolituus.</title>
        <authorList>
            <person name="Dong C."/>
            <person name="Wei L."/>
            <person name="Wang J."/>
            <person name="Lai Q."/>
            <person name="Huang Z."/>
            <person name="Shao Z."/>
        </authorList>
    </citation>
    <scope>NUCLEOTIDE SEQUENCE</scope>
    <source>
        <strain evidence="17">59MF3M-4</strain>
    </source>
</reference>
<dbReference type="PANTHER" id="PTHR30538">
    <property type="entry name" value="LYSINE 2,3-AMINOMUTASE-RELATED"/>
    <property type="match status" value="1"/>
</dbReference>
<dbReference type="NCBIfam" id="TIGR03821">
    <property type="entry name" value="EFP_modif_epmB"/>
    <property type="match status" value="1"/>
</dbReference>
<dbReference type="InterPro" id="IPR007197">
    <property type="entry name" value="rSAM"/>
</dbReference>
<keyword evidence="6 14" id="KW-0004">4Fe-4S</keyword>
<sequence length="340" mass="38466">MPIITRSAAAVEAEDWQQILAQSFRRPQALLEYLNLPLSELPQRLQACDEFSMLVPRPYAAQMLPGDADDPLLLQVLPQATENEHRPGYITDPLAEKDTNIQPGIIHKYRGRILLLATAGCAVNCRYCFRRHFAYADNRIGRKQWAEALAYVAADAGISEVILSGGDPLLLQDEALQELIHLIEDIPHVRRLRIHTRLPVVIPQRLTTALQEMLHNSRLQTSIVVHINHPNELSEAHRQPLQALRQSGTTLLNQAVLLRKVNNNLGILSDLSERLFEFGVLPYYLHLLDSVRGAHHFDVSEQEAVFLYRQLLAELPGYLVPRLVREEAGKANKSPINLDR</sequence>
<dbReference type="SUPFAM" id="SSF102114">
    <property type="entry name" value="Radical SAM enzymes"/>
    <property type="match status" value="1"/>
</dbReference>
<dbReference type="CDD" id="cd01335">
    <property type="entry name" value="Radical_SAM"/>
    <property type="match status" value="1"/>
</dbReference>
<comment type="cofactor">
    <cofactor evidence="2 15">
        <name>pyridoxal 5'-phosphate</name>
        <dbReference type="ChEBI" id="CHEBI:597326"/>
    </cofactor>
</comment>
<evidence type="ECO:0000256" key="11">
    <source>
        <dbReference type="ARBA" id="ARBA00023014"/>
    </source>
</evidence>
<protein>
    <recommendedName>
        <fullName evidence="5">L-lysine 2,3-aminomutase</fullName>
    </recommendedName>
    <alternativeName>
        <fullName evidence="13">EF-P post-translational modification enzyme B</fullName>
    </alternativeName>
</protein>
<dbReference type="AlphaFoldDB" id="A0A9X2WH47"/>
<name>A0A9X2WH47_9GAMM</name>
<keyword evidence="7" id="KW-0949">S-adenosyl-L-methionine</keyword>
<evidence type="ECO:0000256" key="5">
    <source>
        <dbReference type="ARBA" id="ARBA00022363"/>
    </source>
</evidence>
<keyword evidence="12" id="KW-0413">Isomerase</keyword>
<dbReference type="PROSITE" id="PS51918">
    <property type="entry name" value="RADICAL_SAM"/>
    <property type="match status" value="1"/>
</dbReference>
<feature type="binding site" evidence="14">
    <location>
        <position position="125"/>
    </location>
    <ligand>
        <name>[4Fe-4S] cluster</name>
        <dbReference type="ChEBI" id="CHEBI:49883"/>
        <note>4Fe-4S-S-AdoMet</note>
    </ligand>
</feature>
<feature type="modified residue" description="N6-(pyridoxal phosphate)lysine" evidence="15">
    <location>
        <position position="333"/>
    </location>
</feature>
<dbReference type="InterPro" id="IPR022462">
    <property type="entry name" value="EpmB"/>
</dbReference>
<gene>
    <name evidence="17" type="primary">epmB</name>
    <name evidence="17" type="ORF">NYR02_15265</name>
</gene>
<evidence type="ECO:0000256" key="3">
    <source>
        <dbReference type="ARBA" id="ARBA00001966"/>
    </source>
</evidence>
<evidence type="ECO:0000313" key="17">
    <source>
        <dbReference type="EMBL" id="MCT7360381.1"/>
    </source>
</evidence>
<organism evidence="17 18">
    <name type="scientific">Thalassolituus pacificus</name>
    <dbReference type="NCBI Taxonomy" id="2975440"/>
    <lineage>
        <taxon>Bacteria</taxon>
        <taxon>Pseudomonadati</taxon>
        <taxon>Pseudomonadota</taxon>
        <taxon>Gammaproteobacteria</taxon>
        <taxon>Oceanospirillales</taxon>
        <taxon>Oceanospirillaceae</taxon>
        <taxon>Thalassolituus</taxon>
    </lineage>
</organism>
<evidence type="ECO:0000256" key="2">
    <source>
        <dbReference type="ARBA" id="ARBA00001933"/>
    </source>
</evidence>
<evidence type="ECO:0000256" key="13">
    <source>
        <dbReference type="ARBA" id="ARBA00030756"/>
    </source>
</evidence>
<dbReference type="Proteomes" id="UP001147830">
    <property type="component" value="Unassembled WGS sequence"/>
</dbReference>
<feature type="domain" description="Radical SAM core" evidence="16">
    <location>
        <begin position="107"/>
        <end position="322"/>
    </location>
</feature>
<evidence type="ECO:0000256" key="15">
    <source>
        <dbReference type="PIRSR" id="PIRSR603739-50"/>
    </source>
</evidence>
<evidence type="ECO:0000313" key="18">
    <source>
        <dbReference type="Proteomes" id="UP001147830"/>
    </source>
</evidence>